<evidence type="ECO:0000256" key="4">
    <source>
        <dbReference type="ARBA" id="ARBA00023242"/>
    </source>
</evidence>
<dbReference type="OMA" id="YNVKMLL"/>
<evidence type="ECO:0000313" key="8">
    <source>
        <dbReference type="Proteomes" id="UP000002499"/>
    </source>
</evidence>
<dbReference type="PANTHER" id="PTHR47424">
    <property type="entry name" value="REGULATORY PROTEIN GAL4"/>
    <property type="match status" value="1"/>
</dbReference>
<keyword evidence="3" id="KW-0804">Transcription</keyword>
<dbReference type="InterPro" id="IPR051127">
    <property type="entry name" value="Fungal_SecMet_Regulators"/>
</dbReference>
<dbReference type="GO" id="GO:0000978">
    <property type="term" value="F:RNA polymerase II cis-regulatory region sequence-specific DNA binding"/>
    <property type="evidence" value="ECO:0007669"/>
    <property type="project" value="TreeGrafter"/>
</dbReference>
<evidence type="ECO:0000313" key="7">
    <source>
        <dbReference type="EMBL" id="EFY85752.1"/>
    </source>
</evidence>
<dbReference type="InParanoid" id="E9EEC4"/>
<dbReference type="GO" id="GO:0000435">
    <property type="term" value="P:positive regulation of transcription from RNA polymerase II promoter by galactose"/>
    <property type="evidence" value="ECO:0007669"/>
    <property type="project" value="TreeGrafter"/>
</dbReference>
<dbReference type="CDD" id="cd12148">
    <property type="entry name" value="fungal_TF_MHR"/>
    <property type="match status" value="1"/>
</dbReference>
<feature type="compositionally biased region" description="Polar residues" evidence="5">
    <location>
        <begin position="88"/>
        <end position="103"/>
    </location>
</feature>
<dbReference type="SUPFAM" id="SSF57701">
    <property type="entry name" value="Zn2/Cys6 DNA-binding domain"/>
    <property type="match status" value="1"/>
</dbReference>
<dbReference type="PANTHER" id="PTHR47424:SF15">
    <property type="entry name" value="ZN(II)2CYS6 TRANSCRIPTION FACTOR (EUROFUNG)"/>
    <property type="match status" value="1"/>
</dbReference>
<dbReference type="GO" id="GO:0006351">
    <property type="term" value="P:DNA-templated transcription"/>
    <property type="evidence" value="ECO:0007669"/>
    <property type="project" value="InterPro"/>
</dbReference>
<proteinExistence type="predicted"/>
<dbReference type="SMART" id="SM00906">
    <property type="entry name" value="Fungal_trans"/>
    <property type="match status" value="1"/>
</dbReference>
<dbReference type="Pfam" id="PF00172">
    <property type="entry name" value="Zn_clus"/>
    <property type="match status" value="1"/>
</dbReference>
<feature type="domain" description="Zn(2)-C6 fungal-type" evidence="6">
    <location>
        <begin position="24"/>
        <end position="53"/>
    </location>
</feature>
<dbReference type="OrthoDB" id="2571985at2759"/>
<protein>
    <recommendedName>
        <fullName evidence="6">Zn(2)-C6 fungal-type domain-containing protein</fullName>
    </recommendedName>
</protein>
<gene>
    <name evidence="7" type="ORF">MAC_08222</name>
</gene>
<evidence type="ECO:0000256" key="5">
    <source>
        <dbReference type="SAM" id="MobiDB-lite"/>
    </source>
</evidence>
<dbReference type="PROSITE" id="PS50048">
    <property type="entry name" value="ZN2_CY6_FUNGAL_2"/>
    <property type="match status" value="1"/>
</dbReference>
<dbReference type="InterPro" id="IPR001138">
    <property type="entry name" value="Zn2Cys6_DnaBD"/>
</dbReference>
<dbReference type="PROSITE" id="PS00463">
    <property type="entry name" value="ZN2_CY6_FUNGAL_1"/>
    <property type="match status" value="1"/>
</dbReference>
<dbReference type="HOGENOM" id="CLU_008137_1_0_1"/>
<keyword evidence="2" id="KW-0805">Transcription regulation</keyword>
<dbReference type="SMART" id="SM00066">
    <property type="entry name" value="GAL4"/>
    <property type="match status" value="1"/>
</dbReference>
<dbReference type="AlphaFoldDB" id="E9EEC4"/>
<dbReference type="CDD" id="cd00067">
    <property type="entry name" value="GAL4"/>
    <property type="match status" value="1"/>
</dbReference>
<reference evidence="7 8" key="1">
    <citation type="journal article" date="2011" name="PLoS Genet.">
        <title>Genome sequencing and comparative transcriptomics of the model entomopathogenic fungi Metarhizium anisopliae and M. acridum.</title>
        <authorList>
            <person name="Gao Q."/>
            <person name="Jin K."/>
            <person name="Ying S.H."/>
            <person name="Zhang Y."/>
            <person name="Xiao G."/>
            <person name="Shang Y."/>
            <person name="Duan Z."/>
            <person name="Hu X."/>
            <person name="Xie X.Q."/>
            <person name="Zhou G."/>
            <person name="Peng G."/>
            <person name="Luo Z."/>
            <person name="Huang W."/>
            <person name="Wang B."/>
            <person name="Fang W."/>
            <person name="Wang S."/>
            <person name="Zhong Y."/>
            <person name="Ma L.J."/>
            <person name="St Leger R.J."/>
            <person name="Zhao G.P."/>
            <person name="Pei Y."/>
            <person name="Feng M.G."/>
            <person name="Xia Y."/>
            <person name="Wang C."/>
        </authorList>
    </citation>
    <scope>NUCLEOTIDE SEQUENCE [LARGE SCALE GENOMIC DNA]</scope>
    <source>
        <strain evidence="7 8">CQMa 102</strain>
    </source>
</reference>
<feature type="compositionally biased region" description="Polar residues" evidence="5">
    <location>
        <begin position="121"/>
        <end position="142"/>
    </location>
</feature>
<dbReference type="Pfam" id="PF04082">
    <property type="entry name" value="Fungal_trans"/>
    <property type="match status" value="1"/>
</dbReference>
<dbReference type="eggNOG" id="ENOG502SJ6U">
    <property type="taxonomic scope" value="Eukaryota"/>
</dbReference>
<name>E9EEC4_METAQ</name>
<accession>E9EEC4</accession>
<dbReference type="InterPro" id="IPR036864">
    <property type="entry name" value="Zn2-C6_fun-type_DNA-bd_sf"/>
</dbReference>
<dbReference type="GO" id="GO:0005634">
    <property type="term" value="C:nucleus"/>
    <property type="evidence" value="ECO:0007669"/>
    <property type="project" value="TreeGrafter"/>
</dbReference>
<evidence type="ECO:0000259" key="6">
    <source>
        <dbReference type="PROSITE" id="PS50048"/>
    </source>
</evidence>
<organism evidence="8">
    <name type="scientific">Metarhizium acridum (strain CQMa 102)</name>
    <dbReference type="NCBI Taxonomy" id="655827"/>
    <lineage>
        <taxon>Eukaryota</taxon>
        <taxon>Fungi</taxon>
        <taxon>Dikarya</taxon>
        <taxon>Ascomycota</taxon>
        <taxon>Pezizomycotina</taxon>
        <taxon>Sordariomycetes</taxon>
        <taxon>Hypocreomycetidae</taxon>
        <taxon>Hypocreales</taxon>
        <taxon>Clavicipitaceae</taxon>
        <taxon>Metarhizium</taxon>
    </lineage>
</organism>
<evidence type="ECO:0000256" key="1">
    <source>
        <dbReference type="ARBA" id="ARBA00022723"/>
    </source>
</evidence>
<keyword evidence="8" id="KW-1185">Reference proteome</keyword>
<dbReference type="InterPro" id="IPR007219">
    <property type="entry name" value="XnlR_reg_dom"/>
</dbReference>
<dbReference type="GO" id="GO:0000981">
    <property type="term" value="F:DNA-binding transcription factor activity, RNA polymerase II-specific"/>
    <property type="evidence" value="ECO:0007669"/>
    <property type="project" value="InterPro"/>
</dbReference>
<dbReference type="Gene3D" id="4.10.240.10">
    <property type="entry name" value="Zn(2)-C6 fungal-type DNA-binding domain"/>
    <property type="match status" value="1"/>
</dbReference>
<feature type="region of interest" description="Disordered" evidence="5">
    <location>
        <begin position="88"/>
        <end position="144"/>
    </location>
</feature>
<sequence length="566" mass="63598">MDSVPTPPPQNIGTRVRRPRTARACDACRAKKNRCDDAYPCTYCRKHNLDCVYMGQDIGRRYTSDYVRGLEDEVKRLGALKDSLAQDQLIVSPNHVPSSQPTGPASRDGPGLEPQNDHQQHQAQRSHVSTQRQGRSSGQEVSAVNRHTRNVEFYGSSSAFALLSHVQRAGGAPTAPTDAEHDDSIVSNLHNPAFSPASEQLGPLGGTRQDSPNCRSSPYYPQCRSFILSFFSSIHYVHPILSKAEFLGRCDQLLSGQHSSTETSFVALYYSILSLGALVGPRDDDPIDGIPNLQWSRAFFDEAVRRCHKLGMVTDLDMVHCYFFLAKVCQNELNPHSARTALAMGINREPRNQLIKDASQLRAESRTWWGLYSLEVEMSFSVGRPDTLGADLYHNRRFPVIEGKEGVDSTTTNVDLLEPSNCAIIKSMVDLSRIVKNIGLEIYLSEDITLRTVDLAFRLQTDLDKWADSVPPEIRPRLNAADLVSLKSARAAQWIKRQRLVLTLRYLNLRILMFGSFLLPSSPTERASIMRSQETQRGIQICIDSAKSTIEIIFMMYQHHDFFRTW</sequence>
<evidence type="ECO:0000256" key="3">
    <source>
        <dbReference type="ARBA" id="ARBA00023163"/>
    </source>
</evidence>
<keyword evidence="1" id="KW-0479">Metal-binding</keyword>
<evidence type="ECO:0000256" key="2">
    <source>
        <dbReference type="ARBA" id="ARBA00023015"/>
    </source>
</evidence>
<dbReference type="EMBL" id="GL698567">
    <property type="protein sequence ID" value="EFY85752.1"/>
    <property type="molecule type" value="Genomic_DNA"/>
</dbReference>
<feature type="region of interest" description="Disordered" evidence="5">
    <location>
        <begin position="170"/>
        <end position="214"/>
    </location>
</feature>
<dbReference type="Proteomes" id="UP000002499">
    <property type="component" value="Unassembled WGS sequence"/>
</dbReference>
<dbReference type="GO" id="GO:0008270">
    <property type="term" value="F:zinc ion binding"/>
    <property type="evidence" value="ECO:0007669"/>
    <property type="project" value="InterPro"/>
</dbReference>
<keyword evidence="4" id="KW-0539">Nucleus</keyword>